<evidence type="ECO:0000313" key="4">
    <source>
        <dbReference type="Proteomes" id="UP000635726"/>
    </source>
</evidence>
<evidence type="ECO:0000313" key="3">
    <source>
        <dbReference type="EMBL" id="GGJ76452.1"/>
    </source>
</evidence>
<dbReference type="Proteomes" id="UP000635726">
    <property type="component" value="Unassembled WGS sequence"/>
</dbReference>
<dbReference type="PROSITE" id="PS50943">
    <property type="entry name" value="HTH_CROC1"/>
    <property type="match status" value="1"/>
</dbReference>
<evidence type="ECO:0000256" key="1">
    <source>
        <dbReference type="ARBA" id="ARBA00023125"/>
    </source>
</evidence>
<dbReference type="GO" id="GO:0005829">
    <property type="term" value="C:cytosol"/>
    <property type="evidence" value="ECO:0007669"/>
    <property type="project" value="TreeGrafter"/>
</dbReference>
<dbReference type="InterPro" id="IPR010982">
    <property type="entry name" value="Lambda_DNA-bd_dom_sf"/>
</dbReference>
<dbReference type="Gene3D" id="1.10.260.40">
    <property type="entry name" value="lambda repressor-like DNA-binding domains"/>
    <property type="match status" value="1"/>
</dbReference>
<name>A0A917PGC4_9DEIO</name>
<dbReference type="InterPro" id="IPR011051">
    <property type="entry name" value="RmlC_Cupin_sf"/>
</dbReference>
<keyword evidence="4" id="KW-1185">Reference proteome</keyword>
<dbReference type="InterPro" id="IPR014710">
    <property type="entry name" value="RmlC-like_jellyroll"/>
</dbReference>
<feature type="domain" description="HTH cro/C1-type" evidence="2">
    <location>
        <begin position="28"/>
        <end position="82"/>
    </location>
</feature>
<dbReference type="SUPFAM" id="SSF51182">
    <property type="entry name" value="RmlC-like cupins"/>
    <property type="match status" value="1"/>
</dbReference>
<dbReference type="AlphaFoldDB" id="A0A917PGC4"/>
<dbReference type="CDD" id="cd02209">
    <property type="entry name" value="cupin_XRE_C"/>
    <property type="match status" value="1"/>
</dbReference>
<dbReference type="PANTHER" id="PTHR46797">
    <property type="entry name" value="HTH-TYPE TRANSCRIPTIONAL REGULATOR"/>
    <property type="match status" value="1"/>
</dbReference>
<evidence type="ECO:0000259" key="2">
    <source>
        <dbReference type="PROSITE" id="PS50943"/>
    </source>
</evidence>
<reference evidence="3" key="1">
    <citation type="journal article" date="2014" name="Int. J. Syst. Evol. Microbiol.">
        <title>Complete genome sequence of Corynebacterium casei LMG S-19264T (=DSM 44701T), isolated from a smear-ripened cheese.</title>
        <authorList>
            <consortium name="US DOE Joint Genome Institute (JGI-PGF)"/>
            <person name="Walter F."/>
            <person name="Albersmeier A."/>
            <person name="Kalinowski J."/>
            <person name="Ruckert C."/>
        </authorList>
    </citation>
    <scope>NUCLEOTIDE SEQUENCE</scope>
    <source>
        <strain evidence="3">JCM 14371</strain>
    </source>
</reference>
<proteinExistence type="predicted"/>
<reference evidence="3" key="2">
    <citation type="submission" date="2020-09" db="EMBL/GenBank/DDBJ databases">
        <authorList>
            <person name="Sun Q."/>
            <person name="Ohkuma M."/>
        </authorList>
    </citation>
    <scope>NUCLEOTIDE SEQUENCE</scope>
    <source>
        <strain evidence="3">JCM 14371</strain>
    </source>
</reference>
<organism evidence="3 4">
    <name type="scientific">Deinococcus aquiradiocola</name>
    <dbReference type="NCBI Taxonomy" id="393059"/>
    <lineage>
        <taxon>Bacteria</taxon>
        <taxon>Thermotogati</taxon>
        <taxon>Deinococcota</taxon>
        <taxon>Deinococci</taxon>
        <taxon>Deinococcales</taxon>
        <taxon>Deinococcaceae</taxon>
        <taxon>Deinococcus</taxon>
    </lineage>
</organism>
<keyword evidence="1" id="KW-0238">DNA-binding</keyword>
<accession>A0A917PGC4</accession>
<dbReference type="InterPro" id="IPR001387">
    <property type="entry name" value="Cro/C1-type_HTH"/>
</dbReference>
<dbReference type="EMBL" id="BMOE01000006">
    <property type="protein sequence ID" value="GGJ76452.1"/>
    <property type="molecule type" value="Genomic_DNA"/>
</dbReference>
<dbReference type="Gene3D" id="2.60.120.10">
    <property type="entry name" value="Jelly Rolls"/>
    <property type="match status" value="1"/>
</dbReference>
<dbReference type="InterPro" id="IPR050807">
    <property type="entry name" value="TransReg_Diox_bact_type"/>
</dbReference>
<dbReference type="Pfam" id="PF01381">
    <property type="entry name" value="HTH_3"/>
    <property type="match status" value="1"/>
</dbReference>
<dbReference type="CDD" id="cd00093">
    <property type="entry name" value="HTH_XRE"/>
    <property type="match status" value="1"/>
</dbReference>
<dbReference type="GO" id="GO:0003700">
    <property type="term" value="F:DNA-binding transcription factor activity"/>
    <property type="evidence" value="ECO:0007669"/>
    <property type="project" value="TreeGrafter"/>
</dbReference>
<dbReference type="SUPFAM" id="SSF47413">
    <property type="entry name" value="lambda repressor-like DNA-binding domains"/>
    <property type="match status" value="1"/>
</dbReference>
<dbReference type="PANTHER" id="PTHR46797:SF10">
    <property type="entry name" value="BLR1115 PROTEIN"/>
    <property type="match status" value="1"/>
</dbReference>
<dbReference type="GO" id="GO:0003677">
    <property type="term" value="F:DNA binding"/>
    <property type="evidence" value="ECO:0007669"/>
    <property type="project" value="UniProtKB-KW"/>
</dbReference>
<comment type="caution">
    <text evidence="3">The sequence shown here is derived from an EMBL/GenBank/DDBJ whole genome shotgun (WGS) entry which is preliminary data.</text>
</comment>
<sequence>MENLPEIHYKSHMTLIVDEAELQLARRIMQERRARQWSQADLARHSGISKAAVSRIERAEMSPTASTLVRLASAFDLTLAGLLLRAEGQDLLSREADQPRWQDPGTGYVRQQVFAHPAHPLEVVRVILPARQRVTLPAASYEHIRQLVWVHGGTLTVQEGGASHTLSPGDCLGFGAPGDVTFANDTDQSCQYAVLLTRR</sequence>
<dbReference type="SMART" id="SM00530">
    <property type="entry name" value="HTH_XRE"/>
    <property type="match status" value="1"/>
</dbReference>
<gene>
    <name evidence="3" type="ORF">GCM10008939_20810</name>
</gene>
<protein>
    <submittedName>
        <fullName evidence="3">Transcriptional regulator</fullName>
    </submittedName>
</protein>